<accession>A0ABQ2YGS3</accession>
<protein>
    <recommendedName>
        <fullName evidence="1">Ubiquinone biosynthesis accessory factor UbiK</fullName>
    </recommendedName>
</protein>
<comment type="pathway">
    <text evidence="1">Cofactor biosynthesis; ubiquinone biosynthesis.</text>
</comment>
<name>A0ABQ2YGS3_9NEIS</name>
<proteinExistence type="inferred from homology"/>
<dbReference type="RefSeq" id="WP_189372993.1">
    <property type="nucleotide sequence ID" value="NZ_BMYW01000002.1"/>
</dbReference>
<evidence type="ECO:0000256" key="2">
    <source>
        <dbReference type="SAM" id="MobiDB-lite"/>
    </source>
</evidence>
<organism evidence="3 4">
    <name type="scientific">Vogesella alkaliphila</name>
    <dbReference type="NCBI Taxonomy" id="1193621"/>
    <lineage>
        <taxon>Bacteria</taxon>
        <taxon>Pseudomonadati</taxon>
        <taxon>Pseudomonadota</taxon>
        <taxon>Betaproteobacteria</taxon>
        <taxon>Neisseriales</taxon>
        <taxon>Chromobacteriaceae</taxon>
        <taxon>Vogesella</taxon>
    </lineage>
</organism>
<sequence>MLSQKLFDEISNKISETIAASPAKDIEKNIKAMMGATFARMDLVTREEFDVQQEVLARTREQLTQLEARLQALEAAAGPATGAPAADAPAADTEAQ</sequence>
<keyword evidence="1" id="KW-0831">Ubiquinone biosynthesis</keyword>
<dbReference type="HAMAP" id="MF_02216">
    <property type="entry name" value="UbiK"/>
    <property type="match status" value="1"/>
</dbReference>
<dbReference type="Pfam" id="PF04380">
    <property type="entry name" value="BMFP"/>
    <property type="match status" value="1"/>
</dbReference>
<gene>
    <name evidence="1" type="primary">ubiK</name>
    <name evidence="3" type="ORF">GCM10011290_09420</name>
</gene>
<keyword evidence="1" id="KW-0963">Cytoplasm</keyword>
<comment type="caution">
    <text evidence="3">The sequence shown here is derived from an EMBL/GenBank/DDBJ whole genome shotgun (WGS) entry which is preliminary data.</text>
</comment>
<comment type="function">
    <text evidence="1">Required for efficient ubiquinone (coenzyme Q) biosynthesis. UbiK is probably an accessory factor of Ubi enzymes and facilitates ubiquinone biosynthesis by acting as an assembly factor, a targeting factor, or both.</text>
</comment>
<dbReference type="Proteomes" id="UP000600877">
    <property type="component" value="Unassembled WGS sequence"/>
</dbReference>
<dbReference type="EMBL" id="BMYW01000002">
    <property type="protein sequence ID" value="GGX83863.1"/>
    <property type="molecule type" value="Genomic_DNA"/>
</dbReference>
<feature type="region of interest" description="Disordered" evidence="2">
    <location>
        <begin position="75"/>
        <end position="96"/>
    </location>
</feature>
<dbReference type="PANTHER" id="PTHR38040">
    <property type="entry name" value="UBIQUINONE BIOSYNTHESIS ACCESSORY FACTOR UBIK"/>
    <property type="match status" value="1"/>
</dbReference>
<comment type="similarity">
    <text evidence="1">Belongs to the UbiK family.</text>
</comment>
<dbReference type="InterPro" id="IPR007475">
    <property type="entry name" value="UbiK"/>
</dbReference>
<dbReference type="PANTHER" id="PTHR38040:SF1">
    <property type="entry name" value="UBIQUINONE BIOSYNTHESIS ACCESSORY FACTOR UBIK"/>
    <property type="match status" value="1"/>
</dbReference>
<reference evidence="4" key="1">
    <citation type="journal article" date="2019" name="Int. J. Syst. Evol. Microbiol.">
        <title>The Global Catalogue of Microorganisms (GCM) 10K type strain sequencing project: providing services to taxonomists for standard genome sequencing and annotation.</title>
        <authorList>
            <consortium name="The Broad Institute Genomics Platform"/>
            <consortium name="The Broad Institute Genome Sequencing Center for Infectious Disease"/>
            <person name="Wu L."/>
            <person name="Ma J."/>
        </authorList>
    </citation>
    <scope>NUCLEOTIDE SEQUENCE [LARGE SCALE GENOMIC DNA]</scope>
    <source>
        <strain evidence="4">KCTC 32041</strain>
    </source>
</reference>
<evidence type="ECO:0000313" key="3">
    <source>
        <dbReference type="EMBL" id="GGX83863.1"/>
    </source>
</evidence>
<keyword evidence="4" id="KW-1185">Reference proteome</keyword>
<comment type="subcellular location">
    <subcellularLocation>
        <location evidence="1">Cytoplasm</location>
    </subcellularLocation>
</comment>
<evidence type="ECO:0000256" key="1">
    <source>
        <dbReference type="HAMAP-Rule" id="MF_02216"/>
    </source>
</evidence>
<evidence type="ECO:0000313" key="4">
    <source>
        <dbReference type="Proteomes" id="UP000600877"/>
    </source>
</evidence>